<evidence type="ECO:0000313" key="1">
    <source>
        <dbReference type="EMBL" id="KTF07984.1"/>
    </source>
</evidence>
<reference evidence="1" key="1">
    <citation type="submission" date="2013-11" db="EMBL/GenBank/DDBJ databases">
        <title>Microbial diversity, functional groups and degradation webs in Northern and Southern Mediterranean and Red Sea marine crude oil polluted sites.</title>
        <authorList>
            <person name="Daffonchio D."/>
            <person name="Mapelli F."/>
            <person name="Ferrer M."/>
            <person name="Richter M."/>
            <person name="Cherif A."/>
            <person name="Malkawi H.I."/>
            <person name="Yakimov M.M."/>
            <person name="Abdel-Fattah Y.R."/>
            <person name="Blaghen M."/>
            <person name="Golyshin P.N."/>
            <person name="Kalogerakis N."/>
            <person name="Boon N."/>
            <person name="Magagnini M."/>
            <person name="Fava F."/>
        </authorList>
    </citation>
    <scope>NUCLEOTIDE SEQUENCE</scope>
</reference>
<dbReference type="AlphaFoldDB" id="A0A1B6NX03"/>
<protein>
    <submittedName>
        <fullName evidence="1">Uncharacterized protein</fullName>
    </submittedName>
</protein>
<proteinExistence type="predicted"/>
<organism evidence="1">
    <name type="scientific">marine sediment metagenome</name>
    <dbReference type="NCBI Taxonomy" id="412755"/>
    <lineage>
        <taxon>unclassified sequences</taxon>
        <taxon>metagenomes</taxon>
        <taxon>ecological metagenomes</taxon>
    </lineage>
</organism>
<accession>A0A1B6NX03</accession>
<comment type="caution">
    <text evidence="1">The sequence shown here is derived from an EMBL/GenBank/DDBJ whole genome shotgun (WGS) entry which is preliminary data.</text>
</comment>
<sequence>MVAHKDKLYVLDTRNPKFKGVVDAPRLFVVDLASNEMKEP</sequence>
<gene>
    <name evidence="1" type="ORF">MGSAQ_000518</name>
</gene>
<dbReference type="EMBL" id="AYSL01000220">
    <property type="protein sequence ID" value="KTF07984.1"/>
    <property type="molecule type" value="Genomic_DNA"/>
</dbReference>
<name>A0A1B6NX03_9ZZZZ</name>